<evidence type="ECO:0000256" key="1">
    <source>
        <dbReference type="SAM" id="MobiDB-lite"/>
    </source>
</evidence>
<gene>
    <name evidence="3" type="ORF">M430DRAFT_265193</name>
</gene>
<dbReference type="PANTHER" id="PTHR31569:SF4">
    <property type="entry name" value="SWIM-TYPE DOMAIN-CONTAINING PROTEIN"/>
    <property type="match status" value="1"/>
</dbReference>
<proteinExistence type="predicted"/>
<accession>A0A2T3AWV3</accession>
<feature type="compositionally biased region" description="Polar residues" evidence="1">
    <location>
        <begin position="64"/>
        <end position="74"/>
    </location>
</feature>
<organism evidence="3 4">
    <name type="scientific">Amorphotheca resinae ATCC 22711</name>
    <dbReference type="NCBI Taxonomy" id="857342"/>
    <lineage>
        <taxon>Eukaryota</taxon>
        <taxon>Fungi</taxon>
        <taxon>Dikarya</taxon>
        <taxon>Ascomycota</taxon>
        <taxon>Pezizomycotina</taxon>
        <taxon>Leotiomycetes</taxon>
        <taxon>Helotiales</taxon>
        <taxon>Amorphothecaceae</taxon>
        <taxon>Amorphotheca</taxon>
    </lineage>
</organism>
<reference evidence="3 4" key="1">
    <citation type="journal article" date="2018" name="New Phytol.">
        <title>Comparative genomics and transcriptomics depict ericoid mycorrhizal fungi as versatile saprotrophs and plant mutualists.</title>
        <authorList>
            <person name="Martino E."/>
            <person name="Morin E."/>
            <person name="Grelet G.A."/>
            <person name="Kuo A."/>
            <person name="Kohler A."/>
            <person name="Daghino S."/>
            <person name="Barry K.W."/>
            <person name="Cichocki N."/>
            <person name="Clum A."/>
            <person name="Dockter R.B."/>
            <person name="Hainaut M."/>
            <person name="Kuo R.C."/>
            <person name="LaButti K."/>
            <person name="Lindahl B.D."/>
            <person name="Lindquist E.A."/>
            <person name="Lipzen A."/>
            <person name="Khouja H.R."/>
            <person name="Magnuson J."/>
            <person name="Murat C."/>
            <person name="Ohm R.A."/>
            <person name="Singer S.W."/>
            <person name="Spatafora J.W."/>
            <person name="Wang M."/>
            <person name="Veneault-Fourrey C."/>
            <person name="Henrissat B."/>
            <person name="Grigoriev I.V."/>
            <person name="Martin F.M."/>
            <person name="Perotto S."/>
        </authorList>
    </citation>
    <scope>NUCLEOTIDE SEQUENCE [LARGE SCALE GENOMIC DNA]</scope>
    <source>
        <strain evidence="3 4">ATCC 22711</strain>
    </source>
</reference>
<feature type="compositionally biased region" description="Basic and acidic residues" evidence="1">
    <location>
        <begin position="52"/>
        <end position="63"/>
    </location>
</feature>
<feature type="region of interest" description="Disordered" evidence="1">
    <location>
        <begin position="52"/>
        <end position="82"/>
    </location>
</feature>
<evidence type="ECO:0000259" key="2">
    <source>
        <dbReference type="Pfam" id="PF03101"/>
    </source>
</evidence>
<dbReference type="OrthoDB" id="4815524at2759"/>
<dbReference type="PANTHER" id="PTHR31569">
    <property type="entry name" value="SWIM-TYPE DOMAIN-CONTAINING PROTEIN"/>
    <property type="match status" value="1"/>
</dbReference>
<feature type="domain" description="FAR1" evidence="2">
    <location>
        <begin position="40"/>
        <end position="111"/>
    </location>
</feature>
<protein>
    <recommendedName>
        <fullName evidence="2">FAR1 domain-containing protein</fullName>
    </recommendedName>
</protein>
<dbReference type="EMBL" id="KZ679014">
    <property type="protein sequence ID" value="PSS13110.1"/>
    <property type="molecule type" value="Genomic_DNA"/>
</dbReference>
<dbReference type="STRING" id="857342.A0A2T3AWV3"/>
<dbReference type="InParanoid" id="A0A2T3AWV3"/>
<dbReference type="AlphaFoldDB" id="A0A2T3AWV3"/>
<dbReference type="Pfam" id="PF03101">
    <property type="entry name" value="FAR1"/>
    <property type="match status" value="1"/>
</dbReference>
<keyword evidence="4" id="KW-1185">Reference proteome</keyword>
<evidence type="ECO:0000313" key="3">
    <source>
        <dbReference type="EMBL" id="PSS13110.1"/>
    </source>
</evidence>
<sequence>MSSTTSDDCGPAPAEAIYPDLTTAFTAIQEHAKANGYAFYRHDRKPNRAVFRCDRAGKYDSKGKNPNTDPSKQRSSSGSKKCGCKMGVELRLDHISGNWSLKVLEATHNHPRSADPKVHPAHRIAALAPHIHTVICALGRAGLSTRQIVSTLQKEFPEALLTPKDVSNIVQKAKLKDREDKKTST</sequence>
<dbReference type="RefSeq" id="XP_024719101.1">
    <property type="nucleotide sequence ID" value="XM_024865412.1"/>
</dbReference>
<dbReference type="GeneID" id="36573493"/>
<name>A0A2T3AWV3_AMORE</name>
<dbReference type="Proteomes" id="UP000241818">
    <property type="component" value="Unassembled WGS sequence"/>
</dbReference>
<evidence type="ECO:0000313" key="4">
    <source>
        <dbReference type="Proteomes" id="UP000241818"/>
    </source>
</evidence>
<dbReference type="InterPro" id="IPR052579">
    <property type="entry name" value="Zinc_finger_SWIM"/>
</dbReference>
<dbReference type="InterPro" id="IPR004330">
    <property type="entry name" value="FAR1_DNA_bnd_dom"/>
</dbReference>